<feature type="region of interest" description="Disordered" evidence="1">
    <location>
        <begin position="82"/>
        <end position="125"/>
    </location>
</feature>
<dbReference type="InterPro" id="IPR010743">
    <property type="entry name" value="Methionine_synth_MetW"/>
</dbReference>
<protein>
    <submittedName>
        <fullName evidence="2">Homoserine O-acetyltransferase</fullName>
    </submittedName>
</protein>
<accession>A0AA35TXP9</accession>
<sequence>GAARARLRRLPRALHARLSDLRHAQCRALQRGAPLPCAHRRPVRPRAPSGYRQARLVGGDGRAGQDFRHRPLFRDLQQRARRLHGHQRAEGDQPRHRAPLGSRLPGHHHPRHGQGPGHAARPSGDRAALLRVRRLHGRNAGFAVGGELPRALLHRGADRLCRKHSAQNIALNEVGRQAIMADPEWREGRYQELGTNPVGGLAVARMAAHITYLSESALHRKFGRALQDRSNVTYGFDADFQVESYLRYQGQSFVERFDANSYLYITRAIDYFDLAADYDGVLANAFRGVETRFCVISFTSDWLYPTSENRAIVRALAAAAANVSFVEVVSDKGHDAFLLDEPDIAVLPPSAGSTARKNRSVNAGPRRQGARPDHRLIAELVEPGSRLLDIGCGDGALLELLAREKNVDGRGIEISQEGVNASVRRGLSAIQGDAETDLADYPDAAFDYVVLSQTLPAIRDPRGVLLELLRIGQSAIVSIPNFGHWRNRLHLLTRGRMPTPLGSGELWYETPMIRPCTIKDFVMLCRELGIRIERRTQVDSRGRVRRFTGTGRFANLFGEQAVFLLSADPARGAGSGAGQR</sequence>
<dbReference type="GO" id="GO:0009092">
    <property type="term" value="P:homoserine metabolic process"/>
    <property type="evidence" value="ECO:0007669"/>
    <property type="project" value="TreeGrafter"/>
</dbReference>
<evidence type="ECO:0000256" key="1">
    <source>
        <dbReference type="SAM" id="MobiDB-lite"/>
    </source>
</evidence>
<dbReference type="Gene3D" id="3.40.50.150">
    <property type="entry name" value="Vaccinia Virus protein VP39"/>
    <property type="match status" value="1"/>
</dbReference>
<feature type="region of interest" description="Disordered" evidence="1">
    <location>
        <begin position="349"/>
        <end position="369"/>
    </location>
</feature>
<dbReference type="GO" id="GO:0004414">
    <property type="term" value="F:homoserine O-acetyltransferase activity"/>
    <property type="evidence" value="ECO:0007669"/>
    <property type="project" value="TreeGrafter"/>
</dbReference>
<dbReference type="InterPro" id="IPR029063">
    <property type="entry name" value="SAM-dependent_MTases_sf"/>
</dbReference>
<gene>
    <name evidence="2" type="ORF">GBAR_LOCUS30733</name>
</gene>
<dbReference type="EMBL" id="CASHTH010004350">
    <property type="protein sequence ID" value="CAI8056398.1"/>
    <property type="molecule type" value="Genomic_DNA"/>
</dbReference>
<dbReference type="Gene3D" id="3.40.50.1820">
    <property type="entry name" value="alpha/beta hydrolase"/>
    <property type="match status" value="1"/>
</dbReference>
<dbReference type="SUPFAM" id="SSF53335">
    <property type="entry name" value="S-adenosyl-L-methionine-dependent methyltransferases"/>
    <property type="match status" value="1"/>
</dbReference>
<dbReference type="NCBIfam" id="TIGR02081">
    <property type="entry name" value="metW"/>
    <property type="match status" value="1"/>
</dbReference>
<organism evidence="2 3">
    <name type="scientific">Geodia barretti</name>
    <name type="common">Barrett's horny sponge</name>
    <dbReference type="NCBI Taxonomy" id="519541"/>
    <lineage>
        <taxon>Eukaryota</taxon>
        <taxon>Metazoa</taxon>
        <taxon>Porifera</taxon>
        <taxon>Demospongiae</taxon>
        <taxon>Heteroscleromorpha</taxon>
        <taxon>Tetractinellida</taxon>
        <taxon>Astrophorina</taxon>
        <taxon>Geodiidae</taxon>
        <taxon>Geodia</taxon>
    </lineage>
</organism>
<comment type="caution">
    <text evidence="2">The sequence shown here is derived from an EMBL/GenBank/DDBJ whole genome shotgun (WGS) entry which is preliminary data.</text>
</comment>
<name>A0AA35TXP9_GEOBA</name>
<evidence type="ECO:0000313" key="2">
    <source>
        <dbReference type="EMBL" id="CAI8056398.1"/>
    </source>
</evidence>
<feature type="region of interest" description="Disordered" evidence="1">
    <location>
        <begin position="37"/>
        <end position="67"/>
    </location>
</feature>
<dbReference type="SUPFAM" id="SSF53474">
    <property type="entry name" value="alpha/beta-Hydrolases"/>
    <property type="match status" value="1"/>
</dbReference>
<evidence type="ECO:0000313" key="3">
    <source>
        <dbReference type="Proteomes" id="UP001174909"/>
    </source>
</evidence>
<dbReference type="Pfam" id="PF07021">
    <property type="entry name" value="MetW"/>
    <property type="match status" value="1"/>
</dbReference>
<reference evidence="2" key="1">
    <citation type="submission" date="2023-03" db="EMBL/GenBank/DDBJ databases">
        <authorList>
            <person name="Steffen K."/>
            <person name="Cardenas P."/>
        </authorList>
    </citation>
    <scope>NUCLEOTIDE SEQUENCE</scope>
</reference>
<dbReference type="Proteomes" id="UP001174909">
    <property type="component" value="Unassembled WGS sequence"/>
</dbReference>
<feature type="non-terminal residue" evidence="2">
    <location>
        <position position="580"/>
    </location>
</feature>
<dbReference type="InterPro" id="IPR029058">
    <property type="entry name" value="AB_hydrolase_fold"/>
</dbReference>
<proteinExistence type="predicted"/>
<keyword evidence="3" id="KW-1185">Reference proteome</keyword>
<dbReference type="InterPro" id="IPR008220">
    <property type="entry name" value="HAT_MetX-like"/>
</dbReference>
<dbReference type="GO" id="GO:0009086">
    <property type="term" value="P:methionine biosynthetic process"/>
    <property type="evidence" value="ECO:0007669"/>
    <property type="project" value="TreeGrafter"/>
</dbReference>
<dbReference type="PANTHER" id="PTHR32268:SF11">
    <property type="entry name" value="HOMOSERINE O-ACETYLTRANSFERASE"/>
    <property type="match status" value="1"/>
</dbReference>
<dbReference type="AlphaFoldDB" id="A0AA35TXP9"/>
<dbReference type="PANTHER" id="PTHR32268">
    <property type="entry name" value="HOMOSERINE O-ACETYLTRANSFERASE"/>
    <property type="match status" value="1"/>
</dbReference>
<dbReference type="CDD" id="cd02440">
    <property type="entry name" value="AdoMet_MTases"/>
    <property type="match status" value="1"/>
</dbReference>